<dbReference type="SUPFAM" id="SSF52540">
    <property type="entry name" value="P-loop containing nucleoside triphosphate hydrolases"/>
    <property type="match status" value="1"/>
</dbReference>
<evidence type="ECO:0000256" key="1">
    <source>
        <dbReference type="ARBA" id="ARBA00010378"/>
    </source>
</evidence>
<dbReference type="InterPro" id="IPR003593">
    <property type="entry name" value="AAA+_ATPase"/>
</dbReference>
<organism evidence="5">
    <name type="scientific">viral metagenome</name>
    <dbReference type="NCBI Taxonomy" id="1070528"/>
    <lineage>
        <taxon>unclassified sequences</taxon>
        <taxon>metagenomes</taxon>
        <taxon>organismal metagenomes</taxon>
    </lineage>
</organism>
<comment type="similarity">
    <text evidence="1">Belongs to the CbxX/CfxQ family.</text>
</comment>
<accession>A0A6C0HZC6</accession>
<proteinExistence type="inferred from homology"/>
<protein>
    <recommendedName>
        <fullName evidence="4">AAA+ ATPase domain-containing protein</fullName>
    </recommendedName>
</protein>
<dbReference type="GO" id="GO:0005524">
    <property type="term" value="F:ATP binding"/>
    <property type="evidence" value="ECO:0007669"/>
    <property type="project" value="UniProtKB-KW"/>
</dbReference>
<name>A0A6C0HZC6_9ZZZZ</name>
<reference evidence="5" key="1">
    <citation type="journal article" date="2020" name="Nature">
        <title>Giant virus diversity and host interactions through global metagenomics.</title>
        <authorList>
            <person name="Schulz F."/>
            <person name="Roux S."/>
            <person name="Paez-Espino D."/>
            <person name="Jungbluth S."/>
            <person name="Walsh D.A."/>
            <person name="Denef V.J."/>
            <person name="McMahon K.D."/>
            <person name="Konstantinidis K.T."/>
            <person name="Eloe-Fadrosh E.A."/>
            <person name="Kyrpides N.C."/>
            <person name="Woyke T."/>
        </authorList>
    </citation>
    <scope>NUCLEOTIDE SEQUENCE</scope>
    <source>
        <strain evidence="5">GVMAG-M-3300023184-184</strain>
    </source>
</reference>
<dbReference type="PANTHER" id="PTHR43392:SF2">
    <property type="entry name" value="AAA-TYPE ATPASE FAMILY PROTEIN _ ANKYRIN REPEAT FAMILY PROTEIN"/>
    <property type="match status" value="1"/>
</dbReference>
<evidence type="ECO:0000313" key="5">
    <source>
        <dbReference type="EMBL" id="QHT86111.1"/>
    </source>
</evidence>
<keyword evidence="3" id="KW-0067">ATP-binding</keyword>
<dbReference type="Gene3D" id="3.40.50.300">
    <property type="entry name" value="P-loop containing nucleotide triphosphate hydrolases"/>
    <property type="match status" value="1"/>
</dbReference>
<dbReference type="GO" id="GO:0016887">
    <property type="term" value="F:ATP hydrolysis activity"/>
    <property type="evidence" value="ECO:0007669"/>
    <property type="project" value="InterPro"/>
</dbReference>
<dbReference type="EMBL" id="MN740058">
    <property type="protein sequence ID" value="QHT86111.1"/>
    <property type="molecule type" value="Genomic_DNA"/>
</dbReference>
<dbReference type="PANTHER" id="PTHR43392">
    <property type="entry name" value="AAA-TYPE ATPASE FAMILY PROTEIN / ANKYRIN REPEAT FAMILY PROTEIN"/>
    <property type="match status" value="1"/>
</dbReference>
<dbReference type="Pfam" id="PF00004">
    <property type="entry name" value="AAA"/>
    <property type="match status" value="1"/>
</dbReference>
<evidence type="ECO:0000256" key="2">
    <source>
        <dbReference type="ARBA" id="ARBA00022741"/>
    </source>
</evidence>
<dbReference type="InterPro" id="IPR000641">
    <property type="entry name" value="CbxX/CfxQ"/>
</dbReference>
<keyword evidence="2" id="KW-0547">Nucleotide-binding</keyword>
<dbReference type="InterPro" id="IPR003959">
    <property type="entry name" value="ATPase_AAA_core"/>
</dbReference>
<sequence>MKKFIQYLDTYKENENIQSIEYISILDQININYLHYKLSSNQQIYNPLSNYSLWQNQHDYTFLFDQNISSLSKKPKEYKEINVEIQNIQDLLNIIETYPLDETIQYNIDINMLHSIHNELHELNDMIGLSAFKNQVIDQILYFIQNLHIGKIGDYKHTVLFGPPGTGKTEIAKLIGKMYAKLGILQNSTFQKVTRSDLIAGYLGQTAMKTQKVIEKSLGGVLFIDEAYSLADINQNDSFSRECIDTLCEALSEYKDNWMVIIAGYEDEIKQQLFKANPGLESRFIWRFTLDPYDSKEMFSIFKKKVEKNEWSFNSLDSTIGEKWFQLNKDSLPYFGRDIEALFTYTKIAHGRRIFGKGDEKKNLTLEDLEKGFDTFKRFSKNKKKESVIYSMYC</sequence>
<dbReference type="PRINTS" id="PR00819">
    <property type="entry name" value="CBXCFQXSUPER"/>
</dbReference>
<dbReference type="SMART" id="SM00382">
    <property type="entry name" value="AAA"/>
    <property type="match status" value="1"/>
</dbReference>
<evidence type="ECO:0000259" key="4">
    <source>
        <dbReference type="SMART" id="SM00382"/>
    </source>
</evidence>
<dbReference type="InterPro" id="IPR050773">
    <property type="entry name" value="CbxX/CfxQ_RuBisCO_ESX"/>
</dbReference>
<dbReference type="AlphaFoldDB" id="A0A6C0HZC6"/>
<evidence type="ECO:0000256" key="3">
    <source>
        <dbReference type="ARBA" id="ARBA00022840"/>
    </source>
</evidence>
<feature type="domain" description="AAA+ ATPase" evidence="4">
    <location>
        <begin position="154"/>
        <end position="292"/>
    </location>
</feature>
<dbReference type="FunFam" id="3.40.50.300:FF:000216">
    <property type="entry name" value="Type VII secretion ATPase EccA"/>
    <property type="match status" value="1"/>
</dbReference>
<dbReference type="InterPro" id="IPR027417">
    <property type="entry name" value="P-loop_NTPase"/>
</dbReference>